<feature type="signal peptide" evidence="6">
    <location>
        <begin position="1"/>
        <end position="20"/>
    </location>
</feature>
<keyword evidence="3" id="KW-0802">TPR repeat</keyword>
<dbReference type="OrthoDB" id="1620277at2759"/>
<evidence type="ECO:0000256" key="2">
    <source>
        <dbReference type="ARBA" id="ARBA00022737"/>
    </source>
</evidence>
<keyword evidence="8" id="KW-1185">Reference proteome</keyword>
<organism evidence="7">
    <name type="scientific">Triticum aestivum</name>
    <name type="common">Wheat</name>
    <dbReference type="NCBI Taxonomy" id="4565"/>
    <lineage>
        <taxon>Eukaryota</taxon>
        <taxon>Viridiplantae</taxon>
        <taxon>Streptophyta</taxon>
        <taxon>Embryophyta</taxon>
        <taxon>Tracheophyta</taxon>
        <taxon>Spermatophyta</taxon>
        <taxon>Magnoliopsida</taxon>
        <taxon>Liliopsida</taxon>
        <taxon>Poales</taxon>
        <taxon>Poaceae</taxon>
        <taxon>BOP clade</taxon>
        <taxon>Pooideae</taxon>
        <taxon>Triticodae</taxon>
        <taxon>Triticeae</taxon>
        <taxon>Triticinae</taxon>
        <taxon>Triticum</taxon>
    </lineage>
</organism>
<feature type="chain" id="PRO_5043170052" evidence="6">
    <location>
        <begin position="21"/>
        <end position="94"/>
    </location>
</feature>
<keyword evidence="5" id="KW-0539">Nucleus</keyword>
<comment type="subcellular location">
    <subcellularLocation>
        <location evidence="1">Nucleus</location>
    </subcellularLocation>
</comment>
<protein>
    <submittedName>
        <fullName evidence="7">Uncharacterized protein</fullName>
    </submittedName>
</protein>
<accession>A0A3B5YV96</accession>
<dbReference type="PANTHER" id="PTHR36326:SF7">
    <property type="entry name" value="PROTEIN POLLENLESS 3-LIKE 2"/>
    <property type="match status" value="1"/>
</dbReference>
<dbReference type="Proteomes" id="UP000019116">
    <property type="component" value="Chromosome 1B"/>
</dbReference>
<keyword evidence="6" id="KW-0732">Signal</keyword>
<evidence type="ECO:0000256" key="3">
    <source>
        <dbReference type="ARBA" id="ARBA00022803"/>
    </source>
</evidence>
<evidence type="ECO:0000256" key="6">
    <source>
        <dbReference type="SAM" id="SignalP"/>
    </source>
</evidence>
<dbReference type="InterPro" id="IPR044961">
    <property type="entry name" value="MS5/SDI1"/>
</dbReference>
<proteinExistence type="predicted"/>
<evidence type="ECO:0000313" key="8">
    <source>
        <dbReference type="Proteomes" id="UP000019116"/>
    </source>
</evidence>
<evidence type="ECO:0000313" key="7">
    <source>
        <dbReference type="EnsemblPlants" id="TraesCS1B02G166700.1"/>
    </source>
</evidence>
<dbReference type="PaxDb" id="4565-Traes_1BL_6F6698F01.7"/>
<dbReference type="PANTHER" id="PTHR36326">
    <property type="entry name" value="PROTEIN POLLENLESS 3-LIKE 2"/>
    <property type="match status" value="1"/>
</dbReference>
<dbReference type="OMA" id="AWAYMQP"/>
<dbReference type="Gramene" id="TraesARI1B03G00275430.1">
    <property type="protein sequence ID" value="TraesARI1B03G00275430.1"/>
    <property type="gene ID" value="TraesARI1B03G00275430"/>
</dbReference>
<evidence type="ECO:0000256" key="1">
    <source>
        <dbReference type="ARBA" id="ARBA00004123"/>
    </source>
</evidence>
<sequence>MKLGSLLTIFFLTYTRNAVGQKKQIEMLIVKLRMVDVDLASDRWKAKISKSHGRVLYLSLRDEKARLLGNLAWAYMQPDNYEEAEMLYKYISRP</sequence>
<name>A0A3B5YV96_WHEAT</name>
<reference evidence="7" key="2">
    <citation type="submission" date="2018-10" db="UniProtKB">
        <authorList>
            <consortium name="EnsemblPlants"/>
        </authorList>
    </citation>
    <scope>IDENTIFICATION</scope>
</reference>
<evidence type="ECO:0000256" key="5">
    <source>
        <dbReference type="ARBA" id="ARBA00023242"/>
    </source>
</evidence>
<dbReference type="Gramene" id="TraesWEE_scaffold_098604_01G000300.1">
    <property type="protein sequence ID" value="TraesWEE_scaffold_098604_01G000300.1"/>
    <property type="gene ID" value="TraesWEE_scaffold_098604_01G000300"/>
</dbReference>
<keyword evidence="4" id="KW-0175">Coiled coil</keyword>
<dbReference type="Gramene" id="TraesCS1B03G0489200.1">
    <property type="protein sequence ID" value="TraesCS1B03G0489200.1.CDS"/>
    <property type="gene ID" value="TraesCS1B03G0489200"/>
</dbReference>
<dbReference type="Gramene" id="TraesCLE_scaffold_086833_01G000300.1">
    <property type="protein sequence ID" value="TraesCLE_scaffold_086833_01G000300.1"/>
    <property type="gene ID" value="TraesCLE_scaffold_086833_01G000300"/>
</dbReference>
<dbReference type="EnsemblPlants" id="TraesCS1B02G166700.1">
    <property type="protein sequence ID" value="TraesCS1B02G166700.1"/>
    <property type="gene ID" value="TraesCS1B02G166700"/>
</dbReference>
<dbReference type="AlphaFoldDB" id="A0A3B5YV96"/>
<dbReference type="GO" id="GO:0005634">
    <property type="term" value="C:nucleus"/>
    <property type="evidence" value="ECO:0007669"/>
    <property type="project" value="UniProtKB-SubCell"/>
</dbReference>
<dbReference type="Gramene" id="TraesROB_scaffold_086462_01G000100.1">
    <property type="protein sequence ID" value="TraesROB_scaffold_086462_01G000100.1"/>
    <property type="gene ID" value="TraesROB_scaffold_086462_01G000100"/>
</dbReference>
<reference evidence="7" key="1">
    <citation type="submission" date="2018-08" db="EMBL/GenBank/DDBJ databases">
        <authorList>
            <person name="Rossello M."/>
        </authorList>
    </citation>
    <scope>NUCLEOTIDE SEQUENCE [LARGE SCALE GENOMIC DNA]</scope>
    <source>
        <strain evidence="7">cv. Chinese Spring</strain>
    </source>
</reference>
<dbReference type="Gramene" id="TraesCS1B02G166700.1">
    <property type="protein sequence ID" value="TraesCS1B02G166700.1"/>
    <property type="gene ID" value="TraesCS1B02G166700"/>
</dbReference>
<keyword evidence="2" id="KW-0677">Repeat</keyword>
<evidence type="ECO:0000256" key="4">
    <source>
        <dbReference type="ARBA" id="ARBA00023054"/>
    </source>
</evidence>